<reference evidence="6" key="3">
    <citation type="submission" date="2025-09" db="UniProtKB">
        <authorList>
            <consortium name="Ensembl"/>
        </authorList>
    </citation>
    <scope>IDENTIFICATION</scope>
</reference>
<dbReference type="SUPFAM" id="SSF55797">
    <property type="entry name" value="PR-1-like"/>
    <property type="match status" value="1"/>
</dbReference>
<dbReference type="CDD" id="cd05383">
    <property type="entry name" value="CAP_CRISP"/>
    <property type="match status" value="1"/>
</dbReference>
<dbReference type="InterPro" id="IPR014044">
    <property type="entry name" value="CAP_dom"/>
</dbReference>
<name>A0A2R8P9Z9_CALJA</name>
<keyword evidence="4" id="KW-0472">Membrane</keyword>
<dbReference type="InterPro" id="IPR035940">
    <property type="entry name" value="CAP_sf"/>
</dbReference>
<dbReference type="InterPro" id="IPR042076">
    <property type="entry name" value="Crisp-like_dom"/>
</dbReference>
<reference evidence="6" key="2">
    <citation type="submission" date="2025-08" db="UniProtKB">
        <authorList>
            <consortium name="Ensembl"/>
        </authorList>
    </citation>
    <scope>IDENTIFICATION</scope>
</reference>
<dbReference type="Proteomes" id="UP000008225">
    <property type="component" value="Chromosome 4"/>
</dbReference>
<feature type="domain" description="ShKT" evidence="5">
    <location>
        <begin position="242"/>
        <end position="275"/>
    </location>
</feature>
<dbReference type="FunFam" id="1.10.10.740:FF:000001">
    <property type="entry name" value="Cysteine-rich secretory protein 2"/>
    <property type="match status" value="1"/>
</dbReference>
<dbReference type="InParanoid" id="A0A2R8P9Z9"/>
<gene>
    <name evidence="6" type="primary">CRISP2</name>
</gene>
<dbReference type="STRING" id="9483.ENSCJAP00000058872"/>
<dbReference type="AlphaFoldDB" id="A0A2R8P9Z9"/>
<dbReference type="Gene3D" id="3.40.33.10">
    <property type="entry name" value="CAP"/>
    <property type="match status" value="1"/>
</dbReference>
<dbReference type="PRINTS" id="PR00837">
    <property type="entry name" value="V5TPXLIKE"/>
</dbReference>
<comment type="caution">
    <text evidence="3">Lacks conserved residue(s) required for the propagation of feature annotation.</text>
</comment>
<dbReference type="GeneTree" id="ENSGT00940000156439"/>
<keyword evidence="4" id="KW-0812">Transmembrane</keyword>
<organism evidence="6 7">
    <name type="scientific">Callithrix jacchus</name>
    <name type="common">White-tufted-ear marmoset</name>
    <name type="synonym">Simia Jacchus</name>
    <dbReference type="NCBI Taxonomy" id="9483"/>
    <lineage>
        <taxon>Eukaryota</taxon>
        <taxon>Metazoa</taxon>
        <taxon>Chordata</taxon>
        <taxon>Craniata</taxon>
        <taxon>Vertebrata</taxon>
        <taxon>Euteleostomi</taxon>
        <taxon>Mammalia</taxon>
        <taxon>Eutheria</taxon>
        <taxon>Euarchontoglires</taxon>
        <taxon>Primates</taxon>
        <taxon>Haplorrhini</taxon>
        <taxon>Platyrrhini</taxon>
        <taxon>Cebidae</taxon>
        <taxon>Callitrichinae</taxon>
        <taxon>Callithrix</taxon>
        <taxon>Callithrix</taxon>
    </lineage>
</organism>
<dbReference type="Pfam" id="PF00188">
    <property type="entry name" value="CAP"/>
    <property type="match status" value="1"/>
</dbReference>
<dbReference type="PANTHER" id="PTHR10334">
    <property type="entry name" value="CYSTEINE-RICH SECRETORY PROTEIN-RELATED"/>
    <property type="match status" value="1"/>
</dbReference>
<protein>
    <submittedName>
        <fullName evidence="6">Cysteine rich secretory protein 2</fullName>
    </submittedName>
</protein>
<dbReference type="InterPro" id="IPR013871">
    <property type="entry name" value="Cysteine_rich_secretory"/>
</dbReference>
<dbReference type="Pfam" id="PF08562">
    <property type="entry name" value="Crisp"/>
    <property type="match status" value="1"/>
</dbReference>
<keyword evidence="4" id="KW-1133">Transmembrane helix</keyword>
<feature type="disulfide bond" evidence="3">
    <location>
        <begin position="260"/>
        <end position="273"/>
    </location>
</feature>
<feature type="transmembrane region" description="Helical" evidence="4">
    <location>
        <begin position="30"/>
        <end position="50"/>
    </location>
</feature>
<keyword evidence="7" id="KW-1185">Reference proteome</keyword>
<evidence type="ECO:0000259" key="5">
    <source>
        <dbReference type="PROSITE" id="PS51670"/>
    </source>
</evidence>
<proteinExistence type="inferred from homology"/>
<evidence type="ECO:0000256" key="1">
    <source>
        <dbReference type="ARBA" id="ARBA00009923"/>
    </source>
</evidence>
<dbReference type="GO" id="GO:0005576">
    <property type="term" value="C:extracellular region"/>
    <property type="evidence" value="ECO:0007669"/>
    <property type="project" value="InterPro"/>
</dbReference>
<dbReference type="InterPro" id="IPR018244">
    <property type="entry name" value="Allrgn_V5/Tpx1_CS"/>
</dbReference>
<evidence type="ECO:0000256" key="4">
    <source>
        <dbReference type="SAM" id="Phobius"/>
    </source>
</evidence>
<dbReference type="InterPro" id="IPR001283">
    <property type="entry name" value="CRISP-related"/>
</dbReference>
<dbReference type="PROSITE" id="PS01010">
    <property type="entry name" value="CRISP_2"/>
    <property type="match status" value="1"/>
</dbReference>
<feature type="disulfide bond" evidence="3">
    <location>
        <begin position="251"/>
        <end position="269"/>
    </location>
</feature>
<evidence type="ECO:0000313" key="7">
    <source>
        <dbReference type="Proteomes" id="UP000008225"/>
    </source>
</evidence>
<dbReference type="Bgee" id="ENSCJAG00000047298">
    <property type="expression patterns" value="Expressed in kidney and 1 other cell type or tissue"/>
</dbReference>
<dbReference type="Gene3D" id="1.10.10.740">
    <property type="entry name" value="Crisp domain"/>
    <property type="match status" value="1"/>
</dbReference>
<evidence type="ECO:0000256" key="2">
    <source>
        <dbReference type="ARBA" id="ARBA00023157"/>
    </source>
</evidence>
<comment type="similarity">
    <text evidence="1">Belongs to the CRISP family.</text>
</comment>
<dbReference type="FunCoup" id="A0A2R8P9Z9">
    <property type="interactions" value="6"/>
</dbReference>
<dbReference type="PROSITE" id="PS51670">
    <property type="entry name" value="SHKT"/>
    <property type="match status" value="1"/>
</dbReference>
<dbReference type="PROSITE" id="PS01009">
    <property type="entry name" value="CRISP_1"/>
    <property type="match status" value="1"/>
</dbReference>
<dbReference type="SUPFAM" id="SSF57546">
    <property type="entry name" value="Crisp domain-like"/>
    <property type="match status" value="1"/>
</dbReference>
<dbReference type="SMART" id="SM00198">
    <property type="entry name" value="SCP"/>
    <property type="match status" value="1"/>
</dbReference>
<keyword evidence="2 3" id="KW-1015">Disulfide bond</keyword>
<reference evidence="6" key="1">
    <citation type="submission" date="2009-03" db="EMBL/GenBank/DDBJ databases">
        <authorList>
            <person name="Warren W."/>
            <person name="Ye L."/>
            <person name="Minx P."/>
            <person name="Worley K."/>
            <person name="Gibbs R."/>
            <person name="Wilson R.K."/>
        </authorList>
    </citation>
    <scope>NUCLEOTIDE SEQUENCE [LARGE SCALE GENOMIC DNA]</scope>
</reference>
<dbReference type="FunFam" id="3.40.33.10:FF:000005">
    <property type="entry name" value="Cysteine-rich secretory protein 2"/>
    <property type="match status" value="1"/>
</dbReference>
<dbReference type="Ensembl" id="ENSCJAT00000080846.3">
    <property type="protein sequence ID" value="ENSCJAP00000058872.2"/>
    <property type="gene ID" value="ENSCJAG00000047298.3"/>
</dbReference>
<evidence type="ECO:0000313" key="6">
    <source>
        <dbReference type="Ensembl" id="ENSCJAP00000058872.2"/>
    </source>
</evidence>
<dbReference type="InterPro" id="IPR003582">
    <property type="entry name" value="ShKT_dom"/>
</dbReference>
<accession>A0A2R8P9Z9</accession>
<sequence>MSAQRKTKPKEEKEASFNASTRMKQILHPALETTAMILLPLLLFLVAELLPSFPANGSEDPAFTTLSTTQTQVQREIVDKHNELRKAVSPPASNMLKMKWNKEAAENAQKWANACSHSHSNPRDRKTSLKCGENLYMSSAPNSWSQAIQSWFDEFHDFHFGVGPKTPDVVVGHYTQVVWYSSYLVGCGSAYCPNQKVLKYYYVCHYCPAGNWANRLYVPYEQGSPCASCPDYCDNGLCTNACKYEDLYSNCASLKATLTCQHQLVRDGCKASCNCTNSIY</sequence>
<dbReference type="InterPro" id="IPR034117">
    <property type="entry name" value="SCP_CRISP"/>
</dbReference>
<evidence type="ECO:0000256" key="3">
    <source>
        <dbReference type="PROSITE-ProRule" id="PRU01005"/>
    </source>
</evidence>